<keyword evidence="5" id="KW-0843">Virulence</keyword>
<dbReference type="Proteomes" id="UP001301769">
    <property type="component" value="Unassembled WGS sequence"/>
</dbReference>
<dbReference type="InterPro" id="IPR021765">
    <property type="entry name" value="UstYa-like"/>
</dbReference>
<evidence type="ECO:0000313" key="9">
    <source>
        <dbReference type="EMBL" id="KAK4206801.1"/>
    </source>
</evidence>
<evidence type="ECO:0000256" key="6">
    <source>
        <dbReference type="ARBA" id="ARBA00023136"/>
    </source>
</evidence>
<dbReference type="GO" id="GO:0043386">
    <property type="term" value="P:mycotoxin biosynthetic process"/>
    <property type="evidence" value="ECO:0007669"/>
    <property type="project" value="InterPro"/>
</dbReference>
<dbReference type="EMBL" id="MU858350">
    <property type="protein sequence ID" value="KAK4206801.1"/>
    <property type="molecule type" value="Genomic_DNA"/>
</dbReference>
<evidence type="ECO:0000256" key="1">
    <source>
        <dbReference type="ARBA" id="ARBA00004167"/>
    </source>
</evidence>
<comment type="pathway">
    <text evidence="2">Mycotoxin biosynthesis.</text>
</comment>
<dbReference type="PANTHER" id="PTHR33365">
    <property type="entry name" value="YALI0B05434P"/>
    <property type="match status" value="1"/>
</dbReference>
<evidence type="ECO:0000313" key="10">
    <source>
        <dbReference type="Proteomes" id="UP001301769"/>
    </source>
</evidence>
<keyword evidence="10" id="KW-1185">Reference proteome</keyword>
<dbReference type="AlphaFoldDB" id="A0AAN6XUE0"/>
<name>A0AAN6XUE0_9PEZI</name>
<keyword evidence="4" id="KW-1133">Transmembrane helix</keyword>
<evidence type="ECO:0000256" key="3">
    <source>
        <dbReference type="ARBA" id="ARBA00022692"/>
    </source>
</evidence>
<comment type="similarity">
    <text evidence="8">Belongs to the ustYa family.</text>
</comment>
<proteinExistence type="inferred from homology"/>
<dbReference type="PANTHER" id="PTHR33365:SF4">
    <property type="entry name" value="CYCLOCHLOROTINE BIOSYNTHESIS PROTEIN O"/>
    <property type="match status" value="1"/>
</dbReference>
<sequence length="156" mass="17842">KTKLFLPNYKYLNLSSSHSASAWDVLGRHGDVFIPSSHLDRYGLPRGLETTVEGYDSYPPSVFYQLHCLKSIRKHYSALQSNTPLVDPVENHVDHCFDYLRQAIMCSADMTLEKARVEPDGHRRKVDGWGTTHQCRNWGQVLKIVAERSPPQIPYS</sequence>
<evidence type="ECO:0000256" key="7">
    <source>
        <dbReference type="ARBA" id="ARBA00023180"/>
    </source>
</evidence>
<evidence type="ECO:0000256" key="5">
    <source>
        <dbReference type="ARBA" id="ARBA00023026"/>
    </source>
</evidence>
<reference evidence="9" key="2">
    <citation type="submission" date="2023-05" db="EMBL/GenBank/DDBJ databases">
        <authorList>
            <consortium name="Lawrence Berkeley National Laboratory"/>
            <person name="Steindorff A."/>
            <person name="Hensen N."/>
            <person name="Bonometti L."/>
            <person name="Westerberg I."/>
            <person name="Brannstrom I.O."/>
            <person name="Guillou S."/>
            <person name="Cros-Aarteil S."/>
            <person name="Calhoun S."/>
            <person name="Haridas S."/>
            <person name="Kuo A."/>
            <person name="Mondo S."/>
            <person name="Pangilinan J."/>
            <person name="Riley R."/>
            <person name="Labutti K."/>
            <person name="Andreopoulos B."/>
            <person name="Lipzen A."/>
            <person name="Chen C."/>
            <person name="Yanf M."/>
            <person name="Daum C."/>
            <person name="Ng V."/>
            <person name="Clum A."/>
            <person name="Ohm R."/>
            <person name="Martin F."/>
            <person name="Silar P."/>
            <person name="Natvig D."/>
            <person name="Lalanne C."/>
            <person name="Gautier V."/>
            <person name="Ament-Velasquez S.L."/>
            <person name="Kruys A."/>
            <person name="Hutchinson M.I."/>
            <person name="Powell A.J."/>
            <person name="Barry K."/>
            <person name="Miller A.N."/>
            <person name="Grigoriev I.V."/>
            <person name="Debuchy R."/>
            <person name="Gladieux P."/>
            <person name="Thoren M.H."/>
            <person name="Johannesson H."/>
        </authorList>
    </citation>
    <scope>NUCLEOTIDE SEQUENCE</scope>
    <source>
        <strain evidence="9">PSN293</strain>
    </source>
</reference>
<keyword evidence="6" id="KW-0472">Membrane</keyword>
<comment type="subcellular location">
    <subcellularLocation>
        <location evidence="1">Membrane</location>
        <topology evidence="1">Single-pass membrane protein</topology>
    </subcellularLocation>
</comment>
<feature type="non-terminal residue" evidence="9">
    <location>
        <position position="1"/>
    </location>
</feature>
<evidence type="ECO:0000256" key="4">
    <source>
        <dbReference type="ARBA" id="ARBA00022989"/>
    </source>
</evidence>
<dbReference type="GO" id="GO:0016020">
    <property type="term" value="C:membrane"/>
    <property type="evidence" value="ECO:0007669"/>
    <property type="project" value="UniProtKB-SubCell"/>
</dbReference>
<protein>
    <submittedName>
        <fullName evidence="9">Uncharacterized protein</fullName>
    </submittedName>
</protein>
<organism evidence="9 10">
    <name type="scientific">Rhypophila decipiens</name>
    <dbReference type="NCBI Taxonomy" id="261697"/>
    <lineage>
        <taxon>Eukaryota</taxon>
        <taxon>Fungi</taxon>
        <taxon>Dikarya</taxon>
        <taxon>Ascomycota</taxon>
        <taxon>Pezizomycotina</taxon>
        <taxon>Sordariomycetes</taxon>
        <taxon>Sordariomycetidae</taxon>
        <taxon>Sordariales</taxon>
        <taxon>Naviculisporaceae</taxon>
        <taxon>Rhypophila</taxon>
    </lineage>
</organism>
<evidence type="ECO:0000256" key="2">
    <source>
        <dbReference type="ARBA" id="ARBA00004685"/>
    </source>
</evidence>
<gene>
    <name evidence="9" type="ORF">QBC37DRAFT_300044</name>
</gene>
<accession>A0AAN6XUE0</accession>
<keyword evidence="3" id="KW-0812">Transmembrane</keyword>
<reference evidence="9" key="1">
    <citation type="journal article" date="2023" name="Mol. Phylogenet. Evol.">
        <title>Genome-scale phylogeny and comparative genomics of the fungal order Sordariales.</title>
        <authorList>
            <person name="Hensen N."/>
            <person name="Bonometti L."/>
            <person name="Westerberg I."/>
            <person name="Brannstrom I.O."/>
            <person name="Guillou S."/>
            <person name="Cros-Aarteil S."/>
            <person name="Calhoun S."/>
            <person name="Haridas S."/>
            <person name="Kuo A."/>
            <person name="Mondo S."/>
            <person name="Pangilinan J."/>
            <person name="Riley R."/>
            <person name="LaButti K."/>
            <person name="Andreopoulos B."/>
            <person name="Lipzen A."/>
            <person name="Chen C."/>
            <person name="Yan M."/>
            <person name="Daum C."/>
            <person name="Ng V."/>
            <person name="Clum A."/>
            <person name="Steindorff A."/>
            <person name="Ohm R.A."/>
            <person name="Martin F."/>
            <person name="Silar P."/>
            <person name="Natvig D.O."/>
            <person name="Lalanne C."/>
            <person name="Gautier V."/>
            <person name="Ament-Velasquez S.L."/>
            <person name="Kruys A."/>
            <person name="Hutchinson M.I."/>
            <person name="Powell A.J."/>
            <person name="Barry K."/>
            <person name="Miller A.N."/>
            <person name="Grigoriev I.V."/>
            <person name="Debuchy R."/>
            <person name="Gladieux P."/>
            <person name="Hiltunen Thoren M."/>
            <person name="Johannesson H."/>
        </authorList>
    </citation>
    <scope>NUCLEOTIDE SEQUENCE</scope>
    <source>
        <strain evidence="9">PSN293</strain>
    </source>
</reference>
<dbReference type="Pfam" id="PF11807">
    <property type="entry name" value="UstYa"/>
    <property type="match status" value="1"/>
</dbReference>
<evidence type="ECO:0000256" key="8">
    <source>
        <dbReference type="ARBA" id="ARBA00035112"/>
    </source>
</evidence>
<comment type="caution">
    <text evidence="9">The sequence shown here is derived from an EMBL/GenBank/DDBJ whole genome shotgun (WGS) entry which is preliminary data.</text>
</comment>
<keyword evidence="7" id="KW-0325">Glycoprotein</keyword>